<evidence type="ECO:0000256" key="4">
    <source>
        <dbReference type="SAM" id="Phobius"/>
    </source>
</evidence>
<dbReference type="InterPro" id="IPR036890">
    <property type="entry name" value="HATPase_C_sf"/>
</dbReference>
<dbReference type="InterPro" id="IPR004358">
    <property type="entry name" value="Sig_transdc_His_kin-like_C"/>
</dbReference>
<reference evidence="7 8" key="1">
    <citation type="journal article" date="2024" name="Chem. Sci.">
        <title>Discovery of megapolipeptins by genome mining of a Burkholderiales bacteria collection.</title>
        <authorList>
            <person name="Paulo B.S."/>
            <person name="Recchia M.J.J."/>
            <person name="Lee S."/>
            <person name="Fergusson C.H."/>
            <person name="Romanowski S.B."/>
            <person name="Hernandez A."/>
            <person name="Krull N."/>
            <person name="Liu D.Y."/>
            <person name="Cavanagh H."/>
            <person name="Bos A."/>
            <person name="Gray C.A."/>
            <person name="Murphy B.T."/>
            <person name="Linington R.G."/>
            <person name="Eustaquio A.S."/>
        </authorList>
    </citation>
    <scope>NUCLEOTIDE SEQUENCE [LARGE SCALE GENOMIC DNA]</scope>
    <source>
        <strain evidence="7 8">RL21-008-BIB-B</strain>
    </source>
</reference>
<dbReference type="Gene3D" id="3.40.50.2300">
    <property type="match status" value="1"/>
</dbReference>
<comment type="catalytic activity">
    <reaction evidence="1">
        <text>ATP + protein L-histidine = ADP + protein N-phospho-L-histidine.</text>
        <dbReference type="EC" id="2.7.13.3"/>
    </reaction>
</comment>
<dbReference type="Gene3D" id="3.30.450.20">
    <property type="entry name" value="PAS domain"/>
    <property type="match status" value="2"/>
</dbReference>
<feature type="domain" description="Histidine kinase" evidence="5">
    <location>
        <begin position="372"/>
        <end position="586"/>
    </location>
</feature>
<evidence type="ECO:0000256" key="1">
    <source>
        <dbReference type="ARBA" id="ARBA00000085"/>
    </source>
</evidence>
<comment type="caution">
    <text evidence="7">The sequence shown here is derived from an EMBL/GenBank/DDBJ whole genome shotgun (WGS) entry which is preliminary data.</text>
</comment>
<evidence type="ECO:0000313" key="8">
    <source>
        <dbReference type="Proteomes" id="UP001629214"/>
    </source>
</evidence>
<dbReference type="Pfam" id="PF22588">
    <property type="entry name" value="dCache_1_like"/>
    <property type="match status" value="1"/>
</dbReference>
<accession>A0ABW8Z6M2</accession>
<sequence length="722" mass="79051">MDKHADTDSQWASIEGGGPGHPRIGFDIQRRLLQALLILCVLSSLVLLLVLGIVQWRGLHTQAFLAAERATVVAKEHADKVFELDTSLTGRIGDLLAGMDDDGIRAEQRKIHLKLRQMIAGLPQIISVAVIGKNGDVLAHSRDYPFPPLSVADREYFITLKQGKQESISSVVVGRQMQRQVFTDGVARRGENGSFLGVILVSLDPGYFLSFYQEMLPGEMHQSLSLVREDGAILVRYPKMVNDVANVSASSPFMRGIGANALVGTTTGISPLDGERKIISYRRVTNHDVYVVSARSLSHLWSAWLSYMVLAGALLLVPSSILCGIIIFAIRRVKDQKVAWQYWRRELALRHKVESDLRESQKFEALGKLLGRVAHDFNNCLMVVTTGIQIIRLKRVPGVEKQLEAIERSIKSGEQLTRQLLGVSRRQPLKPEIFSLQMKIPEWQLLLFNTIGAARCHVDVDPETWPVCVDAVEMQLALINILLNARDASTPDGSITLRTENILQRSAGPRQGYFVCISITDQGSGMSEETRKQAFDPLFTTKEAGKGTGLGLSQVENFAKAAGGYAEIESTVGIGTKVSMYLPAAESAILEKSDAQSLVVSAPPLKPLSILLVEDNTDVADGIVTLLETAGHTVTHLTGAADAEEFLSQRQPDAVISDIHMPGGITGIELAKKLNRRFPALPVILISGYAEDLQAAIKDGFSVIPKPFTLDSINRQLAAQVR</sequence>
<dbReference type="CDD" id="cd00156">
    <property type="entry name" value="REC"/>
    <property type="match status" value="1"/>
</dbReference>
<proteinExistence type="predicted"/>
<keyword evidence="4" id="KW-0812">Transmembrane</keyword>
<protein>
    <recommendedName>
        <fullName evidence="2">histidine kinase</fullName>
        <ecNumber evidence="2">2.7.13.3</ecNumber>
    </recommendedName>
</protein>
<evidence type="ECO:0000259" key="5">
    <source>
        <dbReference type="PROSITE" id="PS50109"/>
    </source>
</evidence>
<dbReference type="InterPro" id="IPR011006">
    <property type="entry name" value="CheY-like_superfamily"/>
</dbReference>
<dbReference type="Pfam" id="PF00072">
    <property type="entry name" value="Response_reg"/>
    <property type="match status" value="1"/>
</dbReference>
<keyword evidence="8" id="KW-1185">Reference proteome</keyword>
<keyword evidence="4" id="KW-1133">Transmembrane helix</keyword>
<feature type="transmembrane region" description="Helical" evidence="4">
    <location>
        <begin position="304"/>
        <end position="330"/>
    </location>
</feature>
<dbReference type="Pfam" id="PF02518">
    <property type="entry name" value="HATPase_c"/>
    <property type="match status" value="1"/>
</dbReference>
<dbReference type="EMBL" id="JAQQFR010000005">
    <property type="protein sequence ID" value="MFL9878697.1"/>
    <property type="molecule type" value="Genomic_DNA"/>
</dbReference>
<keyword evidence="3" id="KW-0597">Phosphoprotein</keyword>
<dbReference type="PRINTS" id="PR00344">
    <property type="entry name" value="BCTRLSENSOR"/>
</dbReference>
<dbReference type="InterPro" id="IPR001789">
    <property type="entry name" value="Sig_transdc_resp-reg_receiver"/>
</dbReference>
<dbReference type="RefSeq" id="WP_408167695.1">
    <property type="nucleotide sequence ID" value="NZ_JAQQFR010000005.1"/>
</dbReference>
<organism evidence="7 8">
    <name type="scientific">Herbaspirillum rhizosphaerae</name>
    <dbReference type="NCBI Taxonomy" id="346179"/>
    <lineage>
        <taxon>Bacteria</taxon>
        <taxon>Pseudomonadati</taxon>
        <taxon>Pseudomonadota</taxon>
        <taxon>Betaproteobacteria</taxon>
        <taxon>Burkholderiales</taxon>
        <taxon>Oxalobacteraceae</taxon>
        <taxon>Herbaspirillum</taxon>
    </lineage>
</organism>
<dbReference type="InterPro" id="IPR003594">
    <property type="entry name" value="HATPase_dom"/>
</dbReference>
<gene>
    <name evidence="7" type="ORF">PQR63_09905</name>
</gene>
<dbReference type="SMART" id="SM00448">
    <property type="entry name" value="REC"/>
    <property type="match status" value="1"/>
</dbReference>
<dbReference type="Gene3D" id="3.30.565.10">
    <property type="entry name" value="Histidine kinase-like ATPase, C-terminal domain"/>
    <property type="match status" value="1"/>
</dbReference>
<evidence type="ECO:0000256" key="3">
    <source>
        <dbReference type="PROSITE-ProRule" id="PRU00169"/>
    </source>
</evidence>
<feature type="domain" description="Response regulatory" evidence="6">
    <location>
        <begin position="609"/>
        <end position="721"/>
    </location>
</feature>
<dbReference type="EC" id="2.7.13.3" evidence="2"/>
<dbReference type="CDD" id="cd12915">
    <property type="entry name" value="PDC2_DGC_like"/>
    <property type="match status" value="1"/>
</dbReference>
<dbReference type="PROSITE" id="PS50109">
    <property type="entry name" value="HIS_KIN"/>
    <property type="match status" value="1"/>
</dbReference>
<evidence type="ECO:0000259" key="6">
    <source>
        <dbReference type="PROSITE" id="PS50110"/>
    </source>
</evidence>
<feature type="modified residue" description="4-aspartylphosphate" evidence="3">
    <location>
        <position position="658"/>
    </location>
</feature>
<dbReference type="SUPFAM" id="SSF55874">
    <property type="entry name" value="ATPase domain of HSP90 chaperone/DNA topoisomerase II/histidine kinase"/>
    <property type="match status" value="1"/>
</dbReference>
<dbReference type="InterPro" id="IPR005467">
    <property type="entry name" value="His_kinase_dom"/>
</dbReference>
<feature type="transmembrane region" description="Helical" evidence="4">
    <location>
        <begin position="32"/>
        <end position="56"/>
    </location>
</feature>
<dbReference type="PROSITE" id="PS50110">
    <property type="entry name" value="RESPONSE_REGULATORY"/>
    <property type="match status" value="1"/>
</dbReference>
<dbReference type="SMART" id="SM00387">
    <property type="entry name" value="HATPase_c"/>
    <property type="match status" value="1"/>
</dbReference>
<dbReference type="Gene3D" id="1.10.287.130">
    <property type="match status" value="1"/>
</dbReference>
<evidence type="ECO:0000256" key="2">
    <source>
        <dbReference type="ARBA" id="ARBA00012438"/>
    </source>
</evidence>
<dbReference type="PANTHER" id="PTHR43065:SF49">
    <property type="entry name" value="HISTIDINE KINASE"/>
    <property type="match status" value="1"/>
</dbReference>
<keyword evidence="4" id="KW-0472">Membrane</keyword>
<dbReference type="CDD" id="cd12914">
    <property type="entry name" value="PDC1_DGC_like"/>
    <property type="match status" value="1"/>
</dbReference>
<dbReference type="InterPro" id="IPR054327">
    <property type="entry name" value="His-kinase-like_sensor"/>
</dbReference>
<name>A0ABW8Z6M2_9BURK</name>
<dbReference type="PANTHER" id="PTHR43065">
    <property type="entry name" value="SENSOR HISTIDINE KINASE"/>
    <property type="match status" value="1"/>
</dbReference>
<evidence type="ECO:0000313" key="7">
    <source>
        <dbReference type="EMBL" id="MFL9878697.1"/>
    </source>
</evidence>
<dbReference type="Proteomes" id="UP001629214">
    <property type="component" value="Unassembled WGS sequence"/>
</dbReference>
<dbReference type="SUPFAM" id="SSF52172">
    <property type="entry name" value="CheY-like"/>
    <property type="match status" value="1"/>
</dbReference>